<dbReference type="InterPro" id="IPR051828">
    <property type="entry name" value="HAD-like_hydrolase_domain"/>
</dbReference>
<keyword evidence="1" id="KW-0812">Transmembrane</keyword>
<dbReference type="HOGENOM" id="CLU_1938619_0_0_1"/>
<dbReference type="Gene3D" id="1.10.150.720">
    <property type="entry name" value="Haloacid dehalogenase-like hydrolase"/>
    <property type="match status" value="1"/>
</dbReference>
<dbReference type="PANTHER" id="PTHR46191">
    <property type="match status" value="1"/>
</dbReference>
<gene>
    <name evidence="2" type="ORF">MELLADRAFT_105012</name>
</gene>
<evidence type="ECO:0000313" key="3">
    <source>
        <dbReference type="Proteomes" id="UP000001072"/>
    </source>
</evidence>
<dbReference type="PANTHER" id="PTHR46191:SF2">
    <property type="entry name" value="HALOACID DEHALOGENASE-LIKE HYDROLASE DOMAIN-CONTAINING PROTEIN 3"/>
    <property type="match status" value="1"/>
</dbReference>
<dbReference type="InParanoid" id="F4RGN3"/>
<accession>F4RGN3</accession>
<sequence length="130" mass="15024">MSHIPFFVTFWLRFLILSIWIHVPTLAFKKTNLEHSNYGKSNGINPEKWWSLVIRRSFENSGIPKSGLEPLTRDMFLHVGDDFKEDYEGALASGIQSVLLCRPKDGQEASDHQLDRSQWISSLRELSKMC</sequence>
<organism evidence="3">
    <name type="scientific">Melampsora larici-populina (strain 98AG31 / pathotype 3-4-7)</name>
    <name type="common">Poplar leaf rust fungus</name>
    <dbReference type="NCBI Taxonomy" id="747676"/>
    <lineage>
        <taxon>Eukaryota</taxon>
        <taxon>Fungi</taxon>
        <taxon>Dikarya</taxon>
        <taxon>Basidiomycota</taxon>
        <taxon>Pucciniomycotina</taxon>
        <taxon>Pucciniomycetes</taxon>
        <taxon>Pucciniales</taxon>
        <taxon>Melampsoraceae</taxon>
        <taxon>Melampsora</taxon>
    </lineage>
</organism>
<evidence type="ECO:0000313" key="2">
    <source>
        <dbReference type="EMBL" id="EGG08563.1"/>
    </source>
</evidence>
<proteinExistence type="predicted"/>
<name>F4RGN3_MELLP</name>
<dbReference type="KEGG" id="mlr:MELLADRAFT_105012"/>
<dbReference type="InterPro" id="IPR044924">
    <property type="entry name" value="HAD-SF_hydro_IA_REG-2-like_cap"/>
</dbReference>
<dbReference type="VEuPathDB" id="FungiDB:MELLADRAFT_105012"/>
<evidence type="ECO:0000256" key="1">
    <source>
        <dbReference type="SAM" id="Phobius"/>
    </source>
</evidence>
<dbReference type="GO" id="GO:0005634">
    <property type="term" value="C:nucleus"/>
    <property type="evidence" value="ECO:0007669"/>
    <property type="project" value="TreeGrafter"/>
</dbReference>
<reference evidence="3" key="1">
    <citation type="journal article" date="2011" name="Proc. Natl. Acad. Sci. U.S.A.">
        <title>Obligate biotrophy features unraveled by the genomic analysis of rust fungi.</title>
        <authorList>
            <person name="Duplessis S."/>
            <person name="Cuomo C.A."/>
            <person name="Lin Y.-C."/>
            <person name="Aerts A."/>
            <person name="Tisserant E."/>
            <person name="Veneault-Fourrey C."/>
            <person name="Joly D.L."/>
            <person name="Hacquard S."/>
            <person name="Amselem J."/>
            <person name="Cantarel B.L."/>
            <person name="Chiu R."/>
            <person name="Coutinho P.M."/>
            <person name="Feau N."/>
            <person name="Field M."/>
            <person name="Frey P."/>
            <person name="Gelhaye E."/>
            <person name="Goldberg J."/>
            <person name="Grabherr M.G."/>
            <person name="Kodira C.D."/>
            <person name="Kohler A."/>
            <person name="Kuees U."/>
            <person name="Lindquist E.A."/>
            <person name="Lucas S.M."/>
            <person name="Mago R."/>
            <person name="Mauceli E."/>
            <person name="Morin E."/>
            <person name="Murat C."/>
            <person name="Pangilinan J.L."/>
            <person name="Park R."/>
            <person name="Pearson M."/>
            <person name="Quesneville H."/>
            <person name="Rouhier N."/>
            <person name="Sakthikumar S."/>
            <person name="Salamov A.A."/>
            <person name="Schmutz J."/>
            <person name="Selles B."/>
            <person name="Shapiro H."/>
            <person name="Tanguay P."/>
            <person name="Tuskan G.A."/>
            <person name="Henrissat B."/>
            <person name="Van de Peer Y."/>
            <person name="Rouze P."/>
            <person name="Ellis J.G."/>
            <person name="Dodds P.N."/>
            <person name="Schein J.E."/>
            <person name="Zhong S."/>
            <person name="Hamelin R.C."/>
            <person name="Grigoriev I.V."/>
            <person name="Szabo L.J."/>
            <person name="Martin F."/>
        </authorList>
    </citation>
    <scope>NUCLEOTIDE SEQUENCE [LARGE SCALE GENOMIC DNA]</scope>
    <source>
        <strain evidence="3">98AG31 / pathotype 3-4-7</strain>
    </source>
</reference>
<protein>
    <submittedName>
        <fullName evidence="2">Uncharacterized protein</fullName>
    </submittedName>
</protein>
<dbReference type="RefSeq" id="XP_007408149.1">
    <property type="nucleotide sequence ID" value="XM_007408087.1"/>
</dbReference>
<feature type="transmembrane region" description="Helical" evidence="1">
    <location>
        <begin position="6"/>
        <end position="28"/>
    </location>
</feature>
<keyword evidence="3" id="KW-1185">Reference proteome</keyword>
<dbReference type="EMBL" id="GL883100">
    <property type="protein sequence ID" value="EGG08563.1"/>
    <property type="molecule type" value="Genomic_DNA"/>
</dbReference>
<dbReference type="OrthoDB" id="444127at2759"/>
<keyword evidence="1" id="KW-0472">Membrane</keyword>
<dbReference type="AlphaFoldDB" id="F4RGN3"/>
<dbReference type="Proteomes" id="UP000001072">
    <property type="component" value="Unassembled WGS sequence"/>
</dbReference>
<dbReference type="GeneID" id="18922467"/>
<keyword evidence="1" id="KW-1133">Transmembrane helix</keyword>